<dbReference type="EMBL" id="FOQD01000001">
    <property type="protein sequence ID" value="SFH52529.1"/>
    <property type="molecule type" value="Genomic_DNA"/>
</dbReference>
<evidence type="ECO:0000256" key="3">
    <source>
        <dbReference type="ARBA" id="ARBA00022741"/>
    </source>
</evidence>
<dbReference type="RefSeq" id="WP_175516912.1">
    <property type="nucleotide sequence ID" value="NZ_FOQD01000001.1"/>
</dbReference>
<dbReference type="InterPro" id="IPR011009">
    <property type="entry name" value="Kinase-like_dom_sf"/>
</dbReference>
<name>A0A1I3AS15_9PLAN</name>
<keyword evidence="5" id="KW-0067">ATP-binding</keyword>
<feature type="compositionally biased region" description="Low complexity" evidence="6">
    <location>
        <begin position="423"/>
        <end position="444"/>
    </location>
</feature>
<evidence type="ECO:0000313" key="9">
    <source>
        <dbReference type="Proteomes" id="UP000199518"/>
    </source>
</evidence>
<organism evidence="8 9">
    <name type="scientific">Planctomicrobium piriforme</name>
    <dbReference type="NCBI Taxonomy" id="1576369"/>
    <lineage>
        <taxon>Bacteria</taxon>
        <taxon>Pseudomonadati</taxon>
        <taxon>Planctomycetota</taxon>
        <taxon>Planctomycetia</taxon>
        <taxon>Planctomycetales</taxon>
        <taxon>Planctomycetaceae</taxon>
        <taxon>Planctomicrobium</taxon>
    </lineage>
</organism>
<feature type="domain" description="Protein kinase" evidence="7">
    <location>
        <begin position="10"/>
        <end position="276"/>
    </location>
</feature>
<dbReference type="AlphaFoldDB" id="A0A1I3AS15"/>
<feature type="region of interest" description="Disordered" evidence="6">
    <location>
        <begin position="415"/>
        <end position="485"/>
    </location>
</feature>
<dbReference type="Gene3D" id="1.10.510.10">
    <property type="entry name" value="Transferase(Phosphotransferase) domain 1"/>
    <property type="match status" value="1"/>
</dbReference>
<dbReference type="Pfam" id="PF00069">
    <property type="entry name" value="Pkinase"/>
    <property type="match status" value="1"/>
</dbReference>
<evidence type="ECO:0000256" key="5">
    <source>
        <dbReference type="ARBA" id="ARBA00022840"/>
    </source>
</evidence>
<dbReference type="InterPro" id="IPR000719">
    <property type="entry name" value="Prot_kinase_dom"/>
</dbReference>
<dbReference type="PROSITE" id="PS50011">
    <property type="entry name" value="PROTEIN_KINASE_DOM"/>
    <property type="match status" value="1"/>
</dbReference>
<evidence type="ECO:0000259" key="7">
    <source>
        <dbReference type="PROSITE" id="PS50011"/>
    </source>
</evidence>
<dbReference type="PANTHER" id="PTHR24351">
    <property type="entry name" value="RIBOSOMAL PROTEIN S6 KINASE"/>
    <property type="match status" value="1"/>
</dbReference>
<accession>A0A1I3AS15</accession>
<dbReference type="GO" id="GO:0005524">
    <property type="term" value="F:ATP binding"/>
    <property type="evidence" value="ECO:0007669"/>
    <property type="project" value="UniProtKB-KW"/>
</dbReference>
<keyword evidence="1 8" id="KW-0723">Serine/threonine-protein kinase</keyword>
<keyword evidence="9" id="KW-1185">Reference proteome</keyword>
<feature type="region of interest" description="Disordered" evidence="6">
    <location>
        <begin position="288"/>
        <end position="356"/>
    </location>
</feature>
<dbReference type="SUPFAM" id="SSF56112">
    <property type="entry name" value="Protein kinase-like (PK-like)"/>
    <property type="match status" value="1"/>
</dbReference>
<dbReference type="STRING" id="1576369.SAMN05421753_10115"/>
<feature type="compositionally biased region" description="Pro residues" evidence="6">
    <location>
        <begin position="345"/>
        <end position="356"/>
    </location>
</feature>
<keyword evidence="3" id="KW-0547">Nucleotide-binding</keyword>
<feature type="compositionally biased region" description="Pro residues" evidence="6">
    <location>
        <begin position="445"/>
        <end position="467"/>
    </location>
</feature>
<dbReference type="CDD" id="cd14014">
    <property type="entry name" value="STKc_PknB_like"/>
    <property type="match status" value="1"/>
</dbReference>
<evidence type="ECO:0000256" key="6">
    <source>
        <dbReference type="SAM" id="MobiDB-lite"/>
    </source>
</evidence>
<proteinExistence type="predicted"/>
<feature type="compositionally biased region" description="Basic and acidic residues" evidence="6">
    <location>
        <begin position="302"/>
        <end position="314"/>
    </location>
</feature>
<evidence type="ECO:0000313" key="8">
    <source>
        <dbReference type="EMBL" id="SFH52529.1"/>
    </source>
</evidence>
<keyword evidence="2" id="KW-0808">Transferase</keyword>
<dbReference type="Proteomes" id="UP000199518">
    <property type="component" value="Unassembled WGS sequence"/>
</dbReference>
<sequence length="485" mass="52973">MADAETIDDYELVNCIATGNATQIWEVKKAGNTQPLAMKILLPEAFKDPEQKAALKHEANVARSLDHPNIIRVLETKFSKKHGYFVMEYFRGGNLKGLVRNDHAQVQAKAKRIVECMAQALGHMHDKKWIHKDVKPDNVMVTKGGEVRLIDFSLAGRAGNVVAHVLTKKSKIVIQGTRTYLAPELIRREVTTHSVDIYSLGVLFFELLVGHPPFRHGNPNELLIMHVRDTPPPPSMLDSNITPEADKIVLKMLSKYPKLRQANMQEVYSELRNLTLFKEDPIEHTRAKAEKFAKSDAQAQNDRLDSRRDAERAASGEVRPAPRPKVKPKLILPDDKPAPKAPAAVAPPQPAPQPVPQPMMPQPQYGYPGMPMPGYPMQPGMPMAGYPMQPGMPQMPFPGGYPGMMPGMQMPGMPGPGMPMPGTPGQTYQPGAGPVPGGPVAAPQPTAPRPAAPLPVAPKPTVVPPKAAPAKEEAPLASIDDFDIE</sequence>
<dbReference type="SMART" id="SM00220">
    <property type="entry name" value="S_TKc"/>
    <property type="match status" value="1"/>
</dbReference>
<evidence type="ECO:0000256" key="4">
    <source>
        <dbReference type="ARBA" id="ARBA00022777"/>
    </source>
</evidence>
<dbReference type="GO" id="GO:0004674">
    <property type="term" value="F:protein serine/threonine kinase activity"/>
    <property type="evidence" value="ECO:0007669"/>
    <property type="project" value="UniProtKB-KW"/>
</dbReference>
<gene>
    <name evidence="8" type="ORF">SAMN05421753_10115</name>
</gene>
<evidence type="ECO:0000256" key="2">
    <source>
        <dbReference type="ARBA" id="ARBA00022679"/>
    </source>
</evidence>
<reference evidence="9" key="1">
    <citation type="submission" date="2016-10" db="EMBL/GenBank/DDBJ databases">
        <authorList>
            <person name="Varghese N."/>
            <person name="Submissions S."/>
        </authorList>
    </citation>
    <scope>NUCLEOTIDE SEQUENCE [LARGE SCALE GENOMIC DNA]</scope>
    <source>
        <strain evidence="9">DSM 26348</strain>
    </source>
</reference>
<evidence type="ECO:0000256" key="1">
    <source>
        <dbReference type="ARBA" id="ARBA00022527"/>
    </source>
</evidence>
<keyword evidence="4 8" id="KW-0418">Kinase</keyword>
<protein>
    <submittedName>
        <fullName evidence="8">Serine/threonine protein kinase</fullName>
    </submittedName>
</protein>
<dbReference type="Gene3D" id="3.30.200.20">
    <property type="entry name" value="Phosphorylase Kinase, domain 1"/>
    <property type="match status" value="1"/>
</dbReference>